<dbReference type="InterPro" id="IPR002347">
    <property type="entry name" value="SDR_fam"/>
</dbReference>
<reference evidence="3 4" key="1">
    <citation type="submission" date="2018-02" db="EMBL/GenBank/DDBJ databases">
        <title>Complete genome of Nitrosopumilus ureaphilus PS0.</title>
        <authorList>
            <person name="Qin W."/>
            <person name="Zheng Y."/>
            <person name="Stahl D.A."/>
        </authorList>
    </citation>
    <scope>NUCLEOTIDE SEQUENCE [LARGE SCALE GENOMIC DNA]</scope>
    <source>
        <strain evidence="3 4">PS0</strain>
    </source>
</reference>
<keyword evidence="2" id="KW-0560">Oxidoreductase</keyword>
<dbReference type="EMBL" id="CP026995">
    <property type="protein sequence ID" value="QLH05800.1"/>
    <property type="molecule type" value="Genomic_DNA"/>
</dbReference>
<organism evidence="3 4">
    <name type="scientific">Nitrosopumilus ureiphilus</name>
    <dbReference type="NCBI Taxonomy" id="1470067"/>
    <lineage>
        <taxon>Archaea</taxon>
        <taxon>Nitrososphaerota</taxon>
        <taxon>Nitrososphaeria</taxon>
        <taxon>Nitrosopumilales</taxon>
        <taxon>Nitrosopumilaceae</taxon>
        <taxon>Nitrosopumilus</taxon>
    </lineage>
</organism>
<dbReference type="SUPFAM" id="SSF51735">
    <property type="entry name" value="NAD(P)-binding Rossmann-fold domains"/>
    <property type="match status" value="1"/>
</dbReference>
<dbReference type="RefSeq" id="WP_218843335.1">
    <property type="nucleotide sequence ID" value="NZ_CP026995.1"/>
</dbReference>
<sequence length="226" mass="25454">MKNLKIIVTGSEGLLGTEISRYLEQKNQILKLDLILGHDLNNESFVRKWFMDNKADCLVNCFALNDHVEERKERGTFYDVTLESFNRFLQVNLTTLFSVCREFARNNKKGSIINFSATTGIVSARPDLYNGGHKHPAYSISKAGVINLTKFLATHLAPNIRVNAIAPGGVEFDQDQIFVSKYSALTPMKRMMKKNELNELVEFLCNSGSSYMTGSTIIIDGGWTSW</sequence>
<dbReference type="InterPro" id="IPR036291">
    <property type="entry name" value="NAD(P)-bd_dom_sf"/>
</dbReference>
<name>A0A7D5R208_9ARCH</name>
<dbReference type="PRINTS" id="PR00080">
    <property type="entry name" value="SDRFAMILY"/>
</dbReference>
<keyword evidence="4" id="KW-1185">Reference proteome</keyword>
<dbReference type="PANTHER" id="PTHR42760:SF133">
    <property type="entry name" value="3-OXOACYL-[ACYL-CARRIER-PROTEIN] REDUCTASE"/>
    <property type="match status" value="1"/>
</dbReference>
<evidence type="ECO:0000256" key="2">
    <source>
        <dbReference type="ARBA" id="ARBA00023002"/>
    </source>
</evidence>
<accession>A0A7D5R208</accession>
<gene>
    <name evidence="3" type="ORF">C5F50_00905</name>
</gene>
<evidence type="ECO:0000256" key="1">
    <source>
        <dbReference type="ARBA" id="ARBA00006484"/>
    </source>
</evidence>
<evidence type="ECO:0000313" key="3">
    <source>
        <dbReference type="EMBL" id="QLH05800.1"/>
    </source>
</evidence>
<protein>
    <submittedName>
        <fullName evidence="3">Dehydrogenase</fullName>
    </submittedName>
</protein>
<dbReference type="KEGG" id="nue:C5F50_00905"/>
<dbReference type="OrthoDB" id="24596at2157"/>
<evidence type="ECO:0000313" key="4">
    <source>
        <dbReference type="Proteomes" id="UP000509478"/>
    </source>
</evidence>
<dbReference type="AlphaFoldDB" id="A0A7D5R208"/>
<comment type="similarity">
    <text evidence="1">Belongs to the short-chain dehydrogenases/reductases (SDR) family.</text>
</comment>
<dbReference type="GO" id="GO:0016616">
    <property type="term" value="F:oxidoreductase activity, acting on the CH-OH group of donors, NAD or NADP as acceptor"/>
    <property type="evidence" value="ECO:0007669"/>
    <property type="project" value="TreeGrafter"/>
</dbReference>
<dbReference type="PANTHER" id="PTHR42760">
    <property type="entry name" value="SHORT-CHAIN DEHYDROGENASES/REDUCTASES FAMILY MEMBER"/>
    <property type="match status" value="1"/>
</dbReference>
<proteinExistence type="inferred from homology"/>
<dbReference type="Proteomes" id="UP000509478">
    <property type="component" value="Chromosome"/>
</dbReference>
<dbReference type="GeneID" id="56066575"/>
<dbReference type="Gene3D" id="3.40.50.720">
    <property type="entry name" value="NAD(P)-binding Rossmann-like Domain"/>
    <property type="match status" value="1"/>
</dbReference>
<dbReference type="Pfam" id="PF13561">
    <property type="entry name" value="adh_short_C2"/>
    <property type="match status" value="1"/>
</dbReference>
<dbReference type="PRINTS" id="PR00081">
    <property type="entry name" value="GDHRDH"/>
</dbReference>